<name>A0A0K0N5M6_9CAUD</name>
<evidence type="ECO:0000313" key="4">
    <source>
        <dbReference type="Proteomes" id="UP000203663"/>
    </source>
</evidence>
<dbReference type="GeneID" id="26641197"/>
<dbReference type="RefSeq" id="YP_009214782.1">
    <property type="nucleotide sequence ID" value="NC_028966.1"/>
</dbReference>
<evidence type="ECO:0000313" key="3">
    <source>
        <dbReference type="EMBL" id="AKJ71814.1"/>
    </source>
</evidence>
<feature type="compositionally biased region" description="Basic and acidic residues" evidence="2">
    <location>
        <begin position="253"/>
        <end position="269"/>
    </location>
</feature>
<dbReference type="OrthoDB" id="9513at10239"/>
<reference evidence="3 4" key="1">
    <citation type="journal article" date="2015" name="Appl. Environ. Microbiol.">
        <title>Three of a Kind: Genetically Similar Tsukamurella Phages TIN2, TIN3, and TIN4.</title>
        <authorList>
            <person name="Dyson Z.A."/>
            <person name="Tucci J."/>
            <person name="Seviour R.J."/>
            <person name="Petrovski S."/>
        </authorList>
    </citation>
    <scope>NUCLEOTIDE SEQUENCE [LARGE SCALE GENOMIC DNA]</scope>
</reference>
<feature type="compositionally biased region" description="Basic residues" evidence="2">
    <location>
        <begin position="270"/>
        <end position="282"/>
    </location>
</feature>
<feature type="coiled-coil region" evidence="1">
    <location>
        <begin position="167"/>
        <end position="197"/>
    </location>
</feature>
<dbReference type="Proteomes" id="UP000203663">
    <property type="component" value="Segment"/>
</dbReference>
<feature type="region of interest" description="Disordered" evidence="2">
    <location>
        <begin position="1"/>
        <end position="28"/>
    </location>
</feature>
<keyword evidence="1" id="KW-0175">Coiled coil</keyword>
<dbReference type="EMBL" id="KR011063">
    <property type="protein sequence ID" value="AKJ71814.1"/>
    <property type="molecule type" value="Genomic_DNA"/>
</dbReference>
<dbReference type="KEGG" id="vg:26641197"/>
<evidence type="ECO:0000256" key="1">
    <source>
        <dbReference type="SAM" id="Coils"/>
    </source>
</evidence>
<evidence type="ECO:0000256" key="2">
    <source>
        <dbReference type="SAM" id="MobiDB-lite"/>
    </source>
</evidence>
<sequence length="282" mass="32613">MTQAAYEQDTSDFDGRPEAERANQRAVAAGERIEDRQFVDYFATPQPTRYYLPDGVQYFDYVELREGGKAQYEKATNKDIRVQRSTGDARLSVDPAVQRQTLVRLSVVDAYLLESDGHGGSRRIPFNADRPGKFWENLFNFFPAKIVEDLNQEIIKANSWLAADDDVEALKEERERLDERIERAEEEQAKKDLLLEQAQDFVKGKGISNPHPALLIYARLEAMKWAIPYTPGGMEDQSVMLLRCFDLINKVKNDHERQENKKRDQEMKARQKSPKASARRRR</sequence>
<gene>
    <name evidence="3" type="ORF">TIN3_17</name>
</gene>
<proteinExistence type="predicted"/>
<accession>A0A0K0N5M6</accession>
<keyword evidence="4" id="KW-1185">Reference proteome</keyword>
<feature type="region of interest" description="Disordered" evidence="2">
    <location>
        <begin position="253"/>
        <end position="282"/>
    </location>
</feature>
<feature type="compositionally biased region" description="Basic and acidic residues" evidence="2">
    <location>
        <begin position="13"/>
        <end position="23"/>
    </location>
</feature>
<organism evidence="3 4">
    <name type="scientific">Tsukamurella phage TIN3</name>
    <dbReference type="NCBI Taxonomy" id="1636546"/>
    <lineage>
        <taxon>Viruses</taxon>
        <taxon>Duplodnaviria</taxon>
        <taxon>Heunggongvirae</taxon>
        <taxon>Uroviricota</taxon>
        <taxon>Caudoviricetes</taxon>
        <taxon>Tinduovirus</taxon>
        <taxon>Tinduovirus TIN3</taxon>
    </lineage>
</organism>
<protein>
    <submittedName>
        <fullName evidence="3">Putative tail assembly protein</fullName>
    </submittedName>
</protein>